<gene>
    <name evidence="1" type="ORF">S03H2_50608</name>
</gene>
<comment type="caution">
    <text evidence="1">The sequence shown here is derived from an EMBL/GenBank/DDBJ whole genome shotgun (WGS) entry which is preliminary data.</text>
</comment>
<dbReference type="Gene3D" id="2.50.20.10">
    <property type="entry name" value="Lipoprotein localisation LolA/LolB/LppX"/>
    <property type="match status" value="1"/>
</dbReference>
<sequence length="250" mass="28983">AGRRRFMAVATEPGAGRKHPSAPALIRMGLKRWASVRTLRATFARRERLRGKKKLGARQVIFLRERKKPFSIYMQWLDGPGKNRRIAYIEGRNNGKFEATAGGALGWIVRNMAPDDPAVFKTSRHTILEAGLGVLMRKIDKQFRAAGRYARSKYKGKVDFHGRTCHKFYRYVPQRPGRYCWKLEVLIDEELGFPLYVKFWDWQGEAFEEYSYTDIELNPGYTDKDFHVKAVPRKQRRPRRAGSNVRSTGT</sequence>
<evidence type="ECO:0008006" key="2">
    <source>
        <dbReference type="Google" id="ProtNLM"/>
    </source>
</evidence>
<feature type="non-terminal residue" evidence="1">
    <location>
        <position position="1"/>
    </location>
</feature>
<dbReference type="AlphaFoldDB" id="X1IKU4"/>
<reference evidence="1" key="1">
    <citation type="journal article" date="2014" name="Front. Microbiol.">
        <title>High frequency of phylogenetically diverse reductive dehalogenase-homologous genes in deep subseafloor sedimentary metagenomes.</title>
        <authorList>
            <person name="Kawai M."/>
            <person name="Futagami T."/>
            <person name="Toyoda A."/>
            <person name="Takaki Y."/>
            <person name="Nishi S."/>
            <person name="Hori S."/>
            <person name="Arai W."/>
            <person name="Tsubouchi T."/>
            <person name="Morono Y."/>
            <person name="Uchiyama I."/>
            <person name="Ito T."/>
            <person name="Fujiyama A."/>
            <person name="Inagaki F."/>
            <person name="Takami H."/>
        </authorList>
    </citation>
    <scope>NUCLEOTIDE SEQUENCE</scope>
    <source>
        <strain evidence="1">Expedition CK06-06</strain>
    </source>
</reference>
<protein>
    <recommendedName>
        <fullName evidence="2">DUF1571 domain-containing protein</fullName>
    </recommendedName>
</protein>
<proteinExistence type="predicted"/>
<dbReference type="EMBL" id="BARU01032062">
    <property type="protein sequence ID" value="GAH66739.1"/>
    <property type="molecule type" value="Genomic_DNA"/>
</dbReference>
<accession>X1IKU4</accession>
<dbReference type="InterPro" id="IPR011465">
    <property type="entry name" value="DUF1571"/>
</dbReference>
<name>X1IKU4_9ZZZZ</name>
<organism evidence="1">
    <name type="scientific">marine sediment metagenome</name>
    <dbReference type="NCBI Taxonomy" id="412755"/>
    <lineage>
        <taxon>unclassified sequences</taxon>
        <taxon>metagenomes</taxon>
        <taxon>ecological metagenomes</taxon>
    </lineage>
</organism>
<evidence type="ECO:0000313" key="1">
    <source>
        <dbReference type="EMBL" id="GAH66739.1"/>
    </source>
</evidence>
<dbReference type="Pfam" id="PF07608">
    <property type="entry name" value="DUF1571"/>
    <property type="match status" value="1"/>
</dbReference>